<evidence type="ECO:0000313" key="3">
    <source>
        <dbReference type="Proteomes" id="UP000229498"/>
    </source>
</evidence>
<evidence type="ECO:0000259" key="1">
    <source>
        <dbReference type="Pfam" id="PF02464"/>
    </source>
</evidence>
<dbReference type="OrthoDB" id="1253990at2"/>
<protein>
    <submittedName>
        <fullName evidence="2">Damage-inducible protein</fullName>
    </submittedName>
</protein>
<organism evidence="2 3">
    <name type="scientific">Minwuia thermotolerans</name>
    <dbReference type="NCBI Taxonomy" id="2056226"/>
    <lineage>
        <taxon>Bacteria</taxon>
        <taxon>Pseudomonadati</taxon>
        <taxon>Pseudomonadota</taxon>
        <taxon>Alphaproteobacteria</taxon>
        <taxon>Minwuiales</taxon>
        <taxon>Minwuiaceae</taxon>
        <taxon>Minwuia</taxon>
    </lineage>
</organism>
<keyword evidence="3" id="KW-1185">Reference proteome</keyword>
<dbReference type="Proteomes" id="UP000229498">
    <property type="component" value="Unassembled WGS sequence"/>
</dbReference>
<dbReference type="SUPFAM" id="SSF142433">
    <property type="entry name" value="CinA-like"/>
    <property type="match status" value="1"/>
</dbReference>
<name>A0A2M9FZE6_9PROT</name>
<accession>A0A2M9FZE6</accession>
<sequence length="166" mass="17694">MDELWRAGERAGELLKQRGEKVAVVESSAGGLISAALLRVPGASSYYEGGAVIYTRTSIREVAGVDMKKLWKEQGIRSSSEPFAQLLSERIRETHETVWGLGETGAAGPGNGYGDPAGHSCQAVAGPNPIVTTLRTGKEDRGENMIRFAINALNLLSGQLEKPVVT</sequence>
<dbReference type="EMBL" id="PHIG01000039">
    <property type="protein sequence ID" value="PJK28842.1"/>
    <property type="molecule type" value="Genomic_DNA"/>
</dbReference>
<dbReference type="Pfam" id="PF02464">
    <property type="entry name" value="CinA"/>
    <property type="match status" value="1"/>
</dbReference>
<comment type="caution">
    <text evidence="2">The sequence shown here is derived from an EMBL/GenBank/DDBJ whole genome shotgun (WGS) entry which is preliminary data.</text>
</comment>
<evidence type="ECO:0000313" key="2">
    <source>
        <dbReference type="EMBL" id="PJK28842.1"/>
    </source>
</evidence>
<proteinExistence type="predicted"/>
<dbReference type="Gene3D" id="3.90.950.20">
    <property type="entry name" value="CinA-like"/>
    <property type="match status" value="1"/>
</dbReference>
<reference evidence="2 3" key="1">
    <citation type="submission" date="2017-11" db="EMBL/GenBank/DDBJ databases">
        <title>Draft genome sequence of Rhizobiales bacterium SY3-13.</title>
        <authorList>
            <person name="Sun C."/>
        </authorList>
    </citation>
    <scope>NUCLEOTIDE SEQUENCE [LARGE SCALE GENOMIC DNA]</scope>
    <source>
        <strain evidence="2 3">SY3-13</strain>
    </source>
</reference>
<feature type="domain" description="CinA C-terminal" evidence="1">
    <location>
        <begin position="9"/>
        <end position="158"/>
    </location>
</feature>
<dbReference type="InterPro" id="IPR036653">
    <property type="entry name" value="CinA-like_C"/>
</dbReference>
<dbReference type="InterPro" id="IPR008136">
    <property type="entry name" value="CinA_C"/>
</dbReference>
<dbReference type="AlphaFoldDB" id="A0A2M9FZE6"/>
<gene>
    <name evidence="2" type="ORF">CVT23_15920</name>
</gene>